<dbReference type="InterPro" id="IPR000792">
    <property type="entry name" value="Tscrpt_reg_LuxR_C"/>
</dbReference>
<dbReference type="InterPro" id="IPR036388">
    <property type="entry name" value="WH-like_DNA-bd_sf"/>
</dbReference>
<dbReference type="AlphaFoldDB" id="M9R1K4"/>
<dbReference type="EMBL" id="CP003740">
    <property type="protein sequence ID" value="AGI66122.1"/>
    <property type="molecule type" value="Genomic_DNA"/>
</dbReference>
<dbReference type="KEGG" id="oat:OAN307_c03700"/>
<dbReference type="RefSeq" id="WP_015498179.1">
    <property type="nucleotide sequence ID" value="NC_020911.1"/>
</dbReference>
<dbReference type="GO" id="GO:0003677">
    <property type="term" value="F:DNA binding"/>
    <property type="evidence" value="ECO:0007669"/>
    <property type="project" value="InterPro"/>
</dbReference>
<reference evidence="2 3" key="1">
    <citation type="journal article" date="2013" name="PLoS ONE">
        <title>Poles Apart: Arctic and Antarctic Octadecabacter strains Share High Genome Plasticity and a New Type of Xanthorhodopsin.</title>
        <authorList>
            <person name="Vollmers J."/>
            <person name="Voget S."/>
            <person name="Dietrich S."/>
            <person name="Gollnow K."/>
            <person name="Smits M."/>
            <person name="Meyer K."/>
            <person name="Brinkhoff T."/>
            <person name="Simon M."/>
            <person name="Daniel R."/>
        </authorList>
    </citation>
    <scope>NUCLEOTIDE SEQUENCE [LARGE SCALE GENOMIC DNA]</scope>
    <source>
        <strain evidence="2 3">307</strain>
    </source>
</reference>
<dbReference type="STRING" id="391626.OAN307_c03700"/>
<evidence type="ECO:0000259" key="1">
    <source>
        <dbReference type="SMART" id="SM00421"/>
    </source>
</evidence>
<accession>M9R1K4</accession>
<sequence length="277" mass="30369">MRAQEAAGWFSLSEAFSGRNIVEAAMHKVRSNQYFRDFHISPLGEIIDATHYKDLASGNTFFNFTPTATSAASTSEKSYEVRGLLALRDLAMLGMCCIFPLTFELTQPGGQTCAPLICAPKSGRVIILDKARRFPELIGIQFVEDLSLKMQDIISSLDEVGQYYGRVELEGSKSLQLVLKRQFFYSGGPSFLAGKVTRLCSGITAESILNEFPIFSSKEAEVVCLLAHGHTMKESAAKTGKAQVTVSLQARSALLKSGERSINALVARITHSRPQYV</sequence>
<protein>
    <recommendedName>
        <fullName evidence="1">HTH luxR-type domain-containing protein</fullName>
    </recommendedName>
</protein>
<evidence type="ECO:0000313" key="3">
    <source>
        <dbReference type="Proteomes" id="UP000005307"/>
    </source>
</evidence>
<gene>
    <name evidence="2" type="ORF">OAN307_c03700</name>
</gene>
<proteinExistence type="predicted"/>
<dbReference type="SMART" id="SM00421">
    <property type="entry name" value="HTH_LUXR"/>
    <property type="match status" value="1"/>
</dbReference>
<dbReference type="HOGENOM" id="CLU_066853_0_0_5"/>
<name>M9R1K4_9RHOB</name>
<dbReference type="InterPro" id="IPR016032">
    <property type="entry name" value="Sig_transdc_resp-reg_C-effctor"/>
</dbReference>
<dbReference type="Proteomes" id="UP000005307">
    <property type="component" value="Chromosome"/>
</dbReference>
<dbReference type="GO" id="GO:0006355">
    <property type="term" value="P:regulation of DNA-templated transcription"/>
    <property type="evidence" value="ECO:0007669"/>
    <property type="project" value="InterPro"/>
</dbReference>
<dbReference type="SUPFAM" id="SSF46894">
    <property type="entry name" value="C-terminal effector domain of the bipartite response regulators"/>
    <property type="match status" value="1"/>
</dbReference>
<feature type="domain" description="HTH luxR-type" evidence="1">
    <location>
        <begin position="212"/>
        <end position="269"/>
    </location>
</feature>
<keyword evidence="3" id="KW-1185">Reference proteome</keyword>
<organism evidence="2 3">
    <name type="scientific">Octadecabacter antarcticus 307</name>
    <dbReference type="NCBI Taxonomy" id="391626"/>
    <lineage>
        <taxon>Bacteria</taxon>
        <taxon>Pseudomonadati</taxon>
        <taxon>Pseudomonadota</taxon>
        <taxon>Alphaproteobacteria</taxon>
        <taxon>Rhodobacterales</taxon>
        <taxon>Roseobacteraceae</taxon>
        <taxon>Octadecabacter</taxon>
    </lineage>
</organism>
<dbReference type="Gene3D" id="1.10.10.10">
    <property type="entry name" value="Winged helix-like DNA-binding domain superfamily/Winged helix DNA-binding domain"/>
    <property type="match status" value="1"/>
</dbReference>
<evidence type="ECO:0000313" key="2">
    <source>
        <dbReference type="EMBL" id="AGI66122.1"/>
    </source>
</evidence>